<sequence length="140" mass="16654">MSLSMPQLDRIIIFTQLFWLFIIFVTIYTVLTTLFLPILIKVFKTRNLFVQFISEESNKLQLSFFIHQQITIQTLNKSFSVLKHFLHPNLALFYKETDTTTLLDTHLLVYILNMVLYCNRSLSTVILFNSKNYNFIFNNK</sequence>
<evidence type="ECO:0000256" key="1">
    <source>
        <dbReference type="ARBA" id="ARBA00004325"/>
    </source>
</evidence>
<keyword evidence="3 7" id="KW-1133">Transmembrane helix</keyword>
<evidence type="ECO:0000256" key="6">
    <source>
        <dbReference type="ARBA" id="ARBA00023310"/>
    </source>
</evidence>
<proteinExistence type="predicted"/>
<name>A0A8T9EJV4_9FLOR</name>
<reference evidence="9" key="1">
    <citation type="submission" date="2020-01" db="EMBL/GenBank/DDBJ databases">
        <title>Completer mitochondrial genome of audouinella-like taxa.</title>
        <authorList>
            <person name="Nan F.R."/>
        </authorList>
    </citation>
    <scope>NUCLEOTIDE SEQUENCE</scope>
</reference>
<dbReference type="AlphaFoldDB" id="A0A8T9EJV4"/>
<dbReference type="InterPro" id="IPR003319">
    <property type="entry name" value="YMF19-like_N"/>
</dbReference>
<geneLocation type="mitochondrion" evidence="9"/>
<feature type="transmembrane region" description="Helical" evidence="7">
    <location>
        <begin position="107"/>
        <end position="128"/>
    </location>
</feature>
<feature type="transmembrane region" description="Helical" evidence="7">
    <location>
        <begin position="12"/>
        <end position="40"/>
    </location>
</feature>
<gene>
    <name evidence="9" type="primary">atp8</name>
</gene>
<keyword evidence="4 9" id="KW-0496">Mitochondrion</keyword>
<protein>
    <submittedName>
        <fullName evidence="9">ATP synthase F0 subunit 8</fullName>
    </submittedName>
</protein>
<comment type="subcellular location">
    <subcellularLocation>
        <location evidence="1">Mitochondrion membrane</location>
    </subcellularLocation>
</comment>
<feature type="domain" description="ATP synthase YMF19-like N-terminal" evidence="8">
    <location>
        <begin position="6"/>
        <end position="62"/>
    </location>
</feature>
<accession>A0A8T9EJV4</accession>
<evidence type="ECO:0000313" key="9">
    <source>
        <dbReference type="EMBL" id="UNJ79218.1"/>
    </source>
</evidence>
<keyword evidence="6" id="KW-0066">ATP synthesis</keyword>
<evidence type="ECO:0000256" key="5">
    <source>
        <dbReference type="ARBA" id="ARBA00023136"/>
    </source>
</evidence>
<evidence type="ECO:0000256" key="2">
    <source>
        <dbReference type="ARBA" id="ARBA00022692"/>
    </source>
</evidence>
<evidence type="ECO:0000256" key="4">
    <source>
        <dbReference type="ARBA" id="ARBA00023128"/>
    </source>
</evidence>
<dbReference type="Pfam" id="PF02326">
    <property type="entry name" value="YMF19"/>
    <property type="match status" value="1"/>
</dbReference>
<dbReference type="GO" id="GO:0006754">
    <property type="term" value="P:ATP biosynthetic process"/>
    <property type="evidence" value="ECO:0007669"/>
    <property type="project" value="UniProtKB-KW"/>
</dbReference>
<keyword evidence="2 7" id="KW-0812">Transmembrane</keyword>
<keyword evidence="5 7" id="KW-0472">Membrane</keyword>
<evidence type="ECO:0000259" key="8">
    <source>
        <dbReference type="Pfam" id="PF02326"/>
    </source>
</evidence>
<organism evidence="9">
    <name type="scientific">Audouinella sp</name>
    <dbReference type="NCBI Taxonomy" id="2927089"/>
    <lineage>
        <taxon>Eukaryota</taxon>
        <taxon>Rhodophyta</taxon>
        <taxon>Florideophyceae</taxon>
        <taxon>Nemaliophycidae</taxon>
        <taxon>Acrochaetiales</taxon>
        <taxon>Acrochaetiaceae</taxon>
        <taxon>Audouinella</taxon>
    </lineage>
</organism>
<dbReference type="GO" id="GO:0031966">
    <property type="term" value="C:mitochondrial membrane"/>
    <property type="evidence" value="ECO:0007669"/>
    <property type="project" value="UniProtKB-SubCell"/>
</dbReference>
<evidence type="ECO:0000256" key="3">
    <source>
        <dbReference type="ARBA" id="ARBA00022989"/>
    </source>
</evidence>
<dbReference type="EMBL" id="MN912388">
    <property type="protein sequence ID" value="UNJ79218.1"/>
    <property type="molecule type" value="Genomic_DNA"/>
</dbReference>
<evidence type="ECO:0000256" key="7">
    <source>
        <dbReference type="SAM" id="Phobius"/>
    </source>
</evidence>